<feature type="region of interest" description="Disordered" evidence="1">
    <location>
        <begin position="168"/>
        <end position="221"/>
    </location>
</feature>
<organism evidence="2 3">
    <name type="scientific">Kitasatospora xanthocidica</name>
    <dbReference type="NCBI Taxonomy" id="83382"/>
    <lineage>
        <taxon>Bacteria</taxon>
        <taxon>Bacillati</taxon>
        <taxon>Actinomycetota</taxon>
        <taxon>Actinomycetes</taxon>
        <taxon>Kitasatosporales</taxon>
        <taxon>Streptomycetaceae</taxon>
        <taxon>Kitasatospora</taxon>
    </lineage>
</organism>
<keyword evidence="3" id="KW-1185">Reference proteome</keyword>
<name>A0A372ZQN2_9ACTN</name>
<dbReference type="InterPro" id="IPR029044">
    <property type="entry name" value="Nucleotide-diphossugar_trans"/>
</dbReference>
<proteinExistence type="predicted"/>
<evidence type="ECO:0000313" key="3">
    <source>
        <dbReference type="Proteomes" id="UP000263377"/>
    </source>
</evidence>
<evidence type="ECO:0008006" key="4">
    <source>
        <dbReference type="Google" id="ProtNLM"/>
    </source>
</evidence>
<feature type="region of interest" description="Disordered" evidence="1">
    <location>
        <begin position="110"/>
        <end position="148"/>
    </location>
</feature>
<evidence type="ECO:0000256" key="1">
    <source>
        <dbReference type="SAM" id="MobiDB-lite"/>
    </source>
</evidence>
<dbReference type="AlphaFoldDB" id="A0A372ZQN2"/>
<reference evidence="2 3" key="1">
    <citation type="submission" date="2018-08" db="EMBL/GenBank/DDBJ databases">
        <title>Diversity &amp; Physiological Properties of Lignin-Decomposing Actinobacteria from Soil.</title>
        <authorList>
            <person name="Roh S.G."/>
            <person name="Kim S.B."/>
        </authorList>
    </citation>
    <scope>NUCLEOTIDE SEQUENCE [LARGE SCALE GENOMIC DNA]</scope>
    <source>
        <strain evidence="2 3">MMS17-GH009</strain>
    </source>
</reference>
<dbReference type="Gene3D" id="3.90.550.10">
    <property type="entry name" value="Spore Coat Polysaccharide Biosynthesis Protein SpsA, Chain A"/>
    <property type="match status" value="1"/>
</dbReference>
<accession>A0A372ZQN2</accession>
<feature type="compositionally biased region" description="Low complexity" evidence="1">
    <location>
        <begin position="195"/>
        <end position="206"/>
    </location>
</feature>
<dbReference type="EMBL" id="QVIG01000001">
    <property type="protein sequence ID" value="RGD57515.1"/>
    <property type="molecule type" value="Genomic_DNA"/>
</dbReference>
<dbReference type="SUPFAM" id="SSF53448">
    <property type="entry name" value="Nucleotide-diphospho-sugar transferases"/>
    <property type="match status" value="1"/>
</dbReference>
<feature type="compositionally biased region" description="Basic and acidic residues" evidence="1">
    <location>
        <begin position="173"/>
        <end position="182"/>
    </location>
</feature>
<dbReference type="RefSeq" id="WP_117486290.1">
    <property type="nucleotide sequence ID" value="NZ_QVIG01000001.1"/>
</dbReference>
<dbReference type="Proteomes" id="UP000263377">
    <property type="component" value="Unassembled WGS sequence"/>
</dbReference>
<protein>
    <recommendedName>
        <fullName evidence="4">Glycosyltransferase</fullName>
    </recommendedName>
</protein>
<evidence type="ECO:0000313" key="2">
    <source>
        <dbReference type="EMBL" id="RGD57515.1"/>
    </source>
</evidence>
<comment type="caution">
    <text evidence="2">The sequence shown here is derived from an EMBL/GenBank/DDBJ whole genome shotgun (WGS) entry which is preliminary data.</text>
</comment>
<gene>
    <name evidence="2" type="ORF">DR950_06635</name>
</gene>
<feature type="compositionally biased region" description="Low complexity" evidence="1">
    <location>
        <begin position="119"/>
        <end position="146"/>
    </location>
</feature>
<sequence length="221" mass="22782">MPVDVSVLIPLYGDHEGRHTLAEASRAWLRQSIPCEVVVAISGNPDVTVAEDVDTDRAVRLVPADPADRPPGLLRNTAAAHARAPVLYLTDADVLPLGRDFPARALDLAGGGPAGRGSTGWSTAPTAWTTSTSSPPAPEGSATASPRCRSWSTFSRASRTGLLALAGIPWGRGADDGGDGRARGQSGHRCHTPTAGFAAPSSPRPRAAGHRRPGARGQAAL</sequence>